<dbReference type="PANTHER" id="PTHR31223:SF70">
    <property type="entry name" value="LOG FAMILY PROTEIN YJL055W"/>
    <property type="match status" value="1"/>
</dbReference>
<dbReference type="RefSeq" id="WP_201428261.1">
    <property type="nucleotide sequence ID" value="NZ_JAEQMG010000142.1"/>
</dbReference>
<comment type="similarity">
    <text evidence="1 2">Belongs to the LOG family.</text>
</comment>
<sequence length="191" mass="21104">MKICVYGAASNAIGKTFQDAGHELGEKLAKRGHSLVFGGGSSGMMGAVARGTHDGGGHITGIAPSFFNVDGILYPLCDEIIYTDTMRRRKQKMEEMSDGFIVSPGGIGTFEEFFEILTLKQLGRLSKPIAILNTDGYYDSLLEMLRHTAETNFMSEKNFALFFVSDDIDKVIDYIENPTEIGFDVKELRRL</sequence>
<evidence type="ECO:0000313" key="3">
    <source>
        <dbReference type="EMBL" id="MBK6089543.1"/>
    </source>
</evidence>
<dbReference type="AlphaFoldDB" id="A0A934WTA3"/>
<accession>A0A934WTA3</accession>
<gene>
    <name evidence="3" type="ORF">JKK62_12985</name>
</gene>
<organism evidence="3 4">
    <name type="scientific">Ruminococcus difficilis</name>
    <dbReference type="NCBI Taxonomy" id="2763069"/>
    <lineage>
        <taxon>Bacteria</taxon>
        <taxon>Bacillati</taxon>
        <taxon>Bacillota</taxon>
        <taxon>Clostridia</taxon>
        <taxon>Eubacteriales</taxon>
        <taxon>Oscillospiraceae</taxon>
        <taxon>Ruminococcus</taxon>
    </lineage>
</organism>
<comment type="caution">
    <text evidence="3">The sequence shown here is derived from an EMBL/GenBank/DDBJ whole genome shotgun (WGS) entry which is preliminary data.</text>
</comment>
<dbReference type="GO" id="GO:0009691">
    <property type="term" value="P:cytokinin biosynthetic process"/>
    <property type="evidence" value="ECO:0007669"/>
    <property type="project" value="UniProtKB-UniRule"/>
</dbReference>
<keyword evidence="2" id="KW-0203">Cytokinin biosynthesis</keyword>
<evidence type="ECO:0000256" key="1">
    <source>
        <dbReference type="ARBA" id="ARBA00006763"/>
    </source>
</evidence>
<dbReference type="NCBIfam" id="TIGR00730">
    <property type="entry name" value="Rossman fold protein, TIGR00730 family"/>
    <property type="match status" value="1"/>
</dbReference>
<dbReference type="SUPFAM" id="SSF102405">
    <property type="entry name" value="MCP/YpsA-like"/>
    <property type="match status" value="1"/>
</dbReference>
<dbReference type="InterPro" id="IPR031100">
    <property type="entry name" value="LOG_fam"/>
</dbReference>
<dbReference type="EC" id="3.2.2.n1" evidence="2"/>
<protein>
    <recommendedName>
        <fullName evidence="2">Cytokinin riboside 5'-monophosphate phosphoribohydrolase</fullName>
        <ecNumber evidence="2">3.2.2.n1</ecNumber>
    </recommendedName>
</protein>
<reference evidence="3" key="1">
    <citation type="submission" date="2021-01" db="EMBL/GenBank/DDBJ databases">
        <title>Genome public.</title>
        <authorList>
            <person name="Liu C."/>
            <person name="Sun Q."/>
        </authorList>
    </citation>
    <scope>NUCLEOTIDE SEQUENCE</scope>
    <source>
        <strain evidence="3">M6</strain>
    </source>
</reference>
<dbReference type="InterPro" id="IPR005269">
    <property type="entry name" value="LOG"/>
</dbReference>
<dbReference type="Proteomes" id="UP000633365">
    <property type="component" value="Unassembled WGS sequence"/>
</dbReference>
<dbReference type="EMBL" id="JAEQMG010000142">
    <property type="protein sequence ID" value="MBK6089543.1"/>
    <property type="molecule type" value="Genomic_DNA"/>
</dbReference>
<dbReference type="GO" id="GO:0016799">
    <property type="term" value="F:hydrolase activity, hydrolyzing N-glycosyl compounds"/>
    <property type="evidence" value="ECO:0007669"/>
    <property type="project" value="TreeGrafter"/>
</dbReference>
<keyword evidence="4" id="KW-1185">Reference proteome</keyword>
<evidence type="ECO:0000313" key="4">
    <source>
        <dbReference type="Proteomes" id="UP000633365"/>
    </source>
</evidence>
<name>A0A934WTA3_9FIRM</name>
<proteinExistence type="inferred from homology"/>
<evidence type="ECO:0000256" key="2">
    <source>
        <dbReference type="RuleBase" id="RU363015"/>
    </source>
</evidence>
<dbReference type="PANTHER" id="PTHR31223">
    <property type="entry name" value="LOG FAMILY PROTEIN YJL055W"/>
    <property type="match status" value="1"/>
</dbReference>
<dbReference type="Gene3D" id="3.40.50.450">
    <property type="match status" value="1"/>
</dbReference>
<dbReference type="Pfam" id="PF03641">
    <property type="entry name" value="Lysine_decarbox"/>
    <property type="match status" value="1"/>
</dbReference>
<keyword evidence="2" id="KW-0378">Hydrolase</keyword>
<dbReference type="GO" id="GO:0005829">
    <property type="term" value="C:cytosol"/>
    <property type="evidence" value="ECO:0007669"/>
    <property type="project" value="TreeGrafter"/>
</dbReference>